<name>A0A2A6CY78_PRIPA</name>
<protein>
    <submittedName>
        <fullName evidence="1">Uncharacterized protein</fullName>
    </submittedName>
</protein>
<dbReference type="AlphaFoldDB" id="A0A2A6CY78"/>
<accession>A0A8R1YR31</accession>
<dbReference type="Proteomes" id="UP000005239">
    <property type="component" value="Unassembled WGS sequence"/>
</dbReference>
<dbReference type="OrthoDB" id="272139at2759"/>
<reference evidence="1" key="2">
    <citation type="submission" date="2022-06" db="UniProtKB">
        <authorList>
            <consortium name="EnsemblMetazoa"/>
        </authorList>
    </citation>
    <scope>IDENTIFICATION</scope>
    <source>
        <strain evidence="1">PS312</strain>
    </source>
</reference>
<keyword evidence="2" id="KW-1185">Reference proteome</keyword>
<proteinExistence type="predicted"/>
<accession>A0A2A6CY78</accession>
<sequence length="86" mass="9531">MRTEFKDQGKIKDHQEIKDQGGIAVDALILHYLGLDHIDRCPKNISTTIMSRAGHSLGGESAQIPLKLLEMDGIVRRIHEALASDL</sequence>
<reference evidence="2" key="1">
    <citation type="journal article" date="2008" name="Nat. Genet.">
        <title>The Pristionchus pacificus genome provides a unique perspective on nematode lifestyle and parasitism.</title>
        <authorList>
            <person name="Dieterich C."/>
            <person name="Clifton S.W."/>
            <person name="Schuster L.N."/>
            <person name="Chinwalla A."/>
            <person name="Delehaunty K."/>
            <person name="Dinkelacker I."/>
            <person name="Fulton L."/>
            <person name="Fulton R."/>
            <person name="Godfrey J."/>
            <person name="Minx P."/>
            <person name="Mitreva M."/>
            <person name="Roeseler W."/>
            <person name="Tian H."/>
            <person name="Witte H."/>
            <person name="Yang S.P."/>
            <person name="Wilson R.K."/>
            <person name="Sommer R.J."/>
        </authorList>
    </citation>
    <scope>NUCLEOTIDE SEQUENCE [LARGE SCALE GENOMIC DNA]</scope>
    <source>
        <strain evidence="2">PS312</strain>
    </source>
</reference>
<organism evidence="1 2">
    <name type="scientific">Pristionchus pacificus</name>
    <name type="common">Parasitic nematode worm</name>
    <dbReference type="NCBI Taxonomy" id="54126"/>
    <lineage>
        <taxon>Eukaryota</taxon>
        <taxon>Metazoa</taxon>
        <taxon>Ecdysozoa</taxon>
        <taxon>Nematoda</taxon>
        <taxon>Chromadorea</taxon>
        <taxon>Rhabditida</taxon>
        <taxon>Rhabditina</taxon>
        <taxon>Diplogasteromorpha</taxon>
        <taxon>Diplogasteroidea</taxon>
        <taxon>Neodiplogasteridae</taxon>
        <taxon>Pristionchus</taxon>
    </lineage>
</organism>
<gene>
    <name evidence="1" type="primary">WBGene00274727</name>
</gene>
<dbReference type="EnsemblMetazoa" id="PPA36358.1">
    <property type="protein sequence ID" value="PPA36358.1"/>
    <property type="gene ID" value="WBGene00274727"/>
</dbReference>
<evidence type="ECO:0000313" key="2">
    <source>
        <dbReference type="Proteomes" id="UP000005239"/>
    </source>
</evidence>
<evidence type="ECO:0000313" key="1">
    <source>
        <dbReference type="EnsemblMetazoa" id="PPA36358.1"/>
    </source>
</evidence>